<dbReference type="PANTHER" id="PTHR10434">
    <property type="entry name" value="1-ACYL-SN-GLYCEROL-3-PHOSPHATE ACYLTRANSFERASE"/>
    <property type="match status" value="1"/>
</dbReference>
<dbReference type="EC" id="2.3.1.51" evidence="6"/>
<keyword evidence="7" id="KW-1185">Reference proteome</keyword>
<dbReference type="EMBL" id="ACZR01000006">
    <property type="protein sequence ID" value="EEX50725.1"/>
    <property type="molecule type" value="Genomic_DNA"/>
</dbReference>
<keyword evidence="3 6" id="KW-0012">Acyltransferase</keyword>
<evidence type="ECO:0000259" key="5">
    <source>
        <dbReference type="SMART" id="SM00563"/>
    </source>
</evidence>
<dbReference type="GO" id="GO:0006654">
    <property type="term" value="P:phosphatidic acid biosynthetic process"/>
    <property type="evidence" value="ECO:0007669"/>
    <property type="project" value="TreeGrafter"/>
</dbReference>
<name>C9PNT4_9PAST</name>
<keyword evidence="4" id="KW-1133">Transmembrane helix</keyword>
<protein>
    <submittedName>
        <fullName evidence="6">Acyltransferase</fullName>
        <ecNumber evidence="6">2.3.1.51</ecNumber>
    </submittedName>
</protein>
<evidence type="ECO:0000256" key="3">
    <source>
        <dbReference type="ARBA" id="ARBA00023315"/>
    </source>
</evidence>
<evidence type="ECO:0000256" key="1">
    <source>
        <dbReference type="ARBA" id="ARBA00005189"/>
    </source>
</evidence>
<dbReference type="Proteomes" id="UP000005519">
    <property type="component" value="Unassembled WGS sequence"/>
</dbReference>
<dbReference type="Pfam" id="PF01553">
    <property type="entry name" value="Acyltransferase"/>
    <property type="match status" value="1"/>
</dbReference>
<dbReference type="PANTHER" id="PTHR10434:SF66">
    <property type="entry name" value="PHOSPHOLIPID_GLYCEROL ACYLTRANSFERASE DOMAIN-CONTAINING PROTEIN"/>
    <property type="match status" value="1"/>
</dbReference>
<accession>C9PNT4</accession>
<reference evidence="6 7" key="1">
    <citation type="submission" date="2009-10" db="EMBL/GenBank/DDBJ databases">
        <authorList>
            <person name="Muzny D."/>
            <person name="Qin X."/>
            <person name="Deng J."/>
            <person name="Jiang H."/>
            <person name="Liu Y."/>
            <person name="Qu J."/>
            <person name="Song X.-Z."/>
            <person name="Zhang L."/>
            <person name="Thornton R."/>
            <person name="Coyle M."/>
            <person name="Francisco L."/>
            <person name="Jackson L."/>
            <person name="Javaid M."/>
            <person name="Korchina V."/>
            <person name="Kovar C."/>
            <person name="Mata R."/>
            <person name="Mathew T."/>
            <person name="Ngo R."/>
            <person name="Nguyen L."/>
            <person name="Nguyen N."/>
            <person name="Okwuonu G."/>
            <person name="Ongeri F."/>
            <person name="Pham C."/>
            <person name="Simmons D."/>
            <person name="Wilczek-Boney K."/>
            <person name="Hale W."/>
            <person name="Jakkamsetti A."/>
            <person name="Pham P."/>
            <person name="Ruth R."/>
            <person name="San Lucas F."/>
            <person name="Warren J."/>
            <person name="Zhang J."/>
            <person name="Zhao Z."/>
            <person name="Zhou C."/>
            <person name="Zhu D."/>
            <person name="Lee S."/>
            <person name="Bess C."/>
            <person name="Blankenburg K."/>
            <person name="Forbes L."/>
            <person name="Fu Q."/>
            <person name="Gubbala S."/>
            <person name="Hirani K."/>
            <person name="Jayaseelan J.C."/>
            <person name="Lara F."/>
            <person name="Munidasa M."/>
            <person name="Palculict T."/>
            <person name="Patil S."/>
            <person name="Pu L.-L."/>
            <person name="Saada N."/>
            <person name="Tang L."/>
            <person name="Weissenberger G."/>
            <person name="Zhu Y."/>
            <person name="Hemphill L."/>
            <person name="Shang Y."/>
            <person name="Youmans B."/>
            <person name="Ayvaz T."/>
            <person name="Ross M."/>
            <person name="Santibanez J."/>
            <person name="Aqrawi P."/>
            <person name="Gross S."/>
            <person name="Joshi V."/>
            <person name="Fowler G."/>
            <person name="Nazareth L."/>
            <person name="Reid J."/>
            <person name="Worley K."/>
            <person name="Petrosino J."/>
            <person name="Highlander S."/>
            <person name="Gibbs R."/>
        </authorList>
    </citation>
    <scope>NUCLEOTIDE SEQUENCE [LARGE SCALE GENOMIC DNA]</scope>
    <source>
        <strain evidence="6 7">ATCC 43325</strain>
    </source>
</reference>
<dbReference type="SUPFAM" id="SSF69593">
    <property type="entry name" value="Glycerol-3-phosphate (1)-acyltransferase"/>
    <property type="match status" value="1"/>
</dbReference>
<dbReference type="STRING" id="667128.HMPREF0621_0666"/>
<keyword evidence="4" id="KW-0472">Membrane</keyword>
<sequence length="271" mass="30895">MAIFTQLNKVWRLIGTGLAFVIFGLGGLILGNLWFALLRLFYKAPDMRRKASQRSISFCFRAFVKSLKFLKIIDYKIEGAEILQQDQGCLLIANHPTILDYVLIGSVLPEMDCVVKEALFHNPFCRTVVRCASYIPNSAEPEKLLEACKERLKNGGKFLIFPEGTRTPMHATELKLQRGAANLAIRCEVPMRVIHICCEPISLNRSMPWYKVPEIKSFFYIKVQQLESITPYLEESIPPSKAVRRLNNHLTHILKPSDEMVAITRSLSCKH</sequence>
<feature type="transmembrane region" description="Helical" evidence="4">
    <location>
        <begin position="20"/>
        <end position="42"/>
    </location>
</feature>
<dbReference type="CDD" id="cd07989">
    <property type="entry name" value="LPLAT_AGPAT-like"/>
    <property type="match status" value="1"/>
</dbReference>
<proteinExistence type="predicted"/>
<dbReference type="InterPro" id="IPR002123">
    <property type="entry name" value="Plipid/glycerol_acylTrfase"/>
</dbReference>
<dbReference type="HOGENOM" id="CLU_078753_0_0_6"/>
<evidence type="ECO:0000256" key="4">
    <source>
        <dbReference type="SAM" id="Phobius"/>
    </source>
</evidence>
<dbReference type="SMART" id="SM00563">
    <property type="entry name" value="PlsC"/>
    <property type="match status" value="1"/>
</dbReference>
<dbReference type="AlphaFoldDB" id="C9PNT4"/>
<keyword evidence="4" id="KW-0812">Transmembrane</keyword>
<comment type="caution">
    <text evidence="6">The sequence shown here is derived from an EMBL/GenBank/DDBJ whole genome shotgun (WGS) entry which is preliminary data.</text>
</comment>
<dbReference type="GO" id="GO:0003841">
    <property type="term" value="F:1-acylglycerol-3-phosphate O-acyltransferase activity"/>
    <property type="evidence" value="ECO:0007669"/>
    <property type="project" value="UniProtKB-EC"/>
</dbReference>
<evidence type="ECO:0000313" key="6">
    <source>
        <dbReference type="EMBL" id="EEX50725.1"/>
    </source>
</evidence>
<organism evidence="6 7">
    <name type="scientific">Pasteurella dagmatis ATCC 43325</name>
    <dbReference type="NCBI Taxonomy" id="667128"/>
    <lineage>
        <taxon>Bacteria</taxon>
        <taxon>Pseudomonadati</taxon>
        <taxon>Pseudomonadota</taxon>
        <taxon>Gammaproteobacteria</taxon>
        <taxon>Pasteurellales</taxon>
        <taxon>Pasteurellaceae</taxon>
        <taxon>Pasteurella</taxon>
    </lineage>
</organism>
<gene>
    <name evidence="6" type="ORF">HMPREF0621_0666</name>
</gene>
<keyword evidence="2 6" id="KW-0808">Transferase</keyword>
<evidence type="ECO:0000256" key="2">
    <source>
        <dbReference type="ARBA" id="ARBA00022679"/>
    </source>
</evidence>
<comment type="pathway">
    <text evidence="1">Lipid metabolism.</text>
</comment>
<feature type="domain" description="Phospholipid/glycerol acyltransferase" evidence="5">
    <location>
        <begin position="89"/>
        <end position="196"/>
    </location>
</feature>
<evidence type="ECO:0000313" key="7">
    <source>
        <dbReference type="Proteomes" id="UP000005519"/>
    </source>
</evidence>
<dbReference type="RefSeq" id="WP_005763523.1">
    <property type="nucleotide sequence ID" value="NZ_GG704811.1"/>
</dbReference>